<dbReference type="InterPro" id="IPR011162">
    <property type="entry name" value="MHC_I/II-like_Ag-recog"/>
</dbReference>
<dbReference type="AlphaFoldDB" id="A0A7K5DMB5"/>
<comment type="caution">
    <text evidence="11">The sequence shown here is derived from an EMBL/GenBank/DDBJ whole genome shotgun (WGS) entry which is preliminary data.</text>
</comment>
<dbReference type="GO" id="GO:0042613">
    <property type="term" value="C:MHC class II protein complex"/>
    <property type="evidence" value="ECO:0007669"/>
    <property type="project" value="UniProtKB-KW"/>
</dbReference>
<keyword evidence="2" id="KW-0812">Transmembrane</keyword>
<gene>
    <name evidence="11" type="primary">Hb2l_1</name>
    <name evidence="11" type="ORF">PACMIN_R15109</name>
</gene>
<dbReference type="InterPro" id="IPR050160">
    <property type="entry name" value="MHC/Immunoglobulin"/>
</dbReference>
<dbReference type="Gene3D" id="3.10.320.10">
    <property type="entry name" value="Class II Histocompatibility Antigen, M Beta Chain, Chain B, domain 1"/>
    <property type="match status" value="1"/>
</dbReference>
<evidence type="ECO:0000256" key="1">
    <source>
        <dbReference type="ARBA" id="ARBA00004479"/>
    </source>
</evidence>
<keyword evidence="9" id="KW-0491">MHC II</keyword>
<keyword evidence="8" id="KW-0325">Glycoprotein</keyword>
<evidence type="ECO:0000256" key="9">
    <source>
        <dbReference type="ARBA" id="ARBA00023182"/>
    </source>
</evidence>
<dbReference type="SMART" id="SM00921">
    <property type="entry name" value="MHC_II_beta"/>
    <property type="match status" value="1"/>
</dbReference>
<feature type="non-terminal residue" evidence="11">
    <location>
        <position position="1"/>
    </location>
</feature>
<organism evidence="11 12">
    <name type="scientific">Pachyramphus minor</name>
    <dbReference type="NCBI Taxonomy" id="369605"/>
    <lineage>
        <taxon>Eukaryota</taxon>
        <taxon>Metazoa</taxon>
        <taxon>Chordata</taxon>
        <taxon>Craniata</taxon>
        <taxon>Vertebrata</taxon>
        <taxon>Euteleostomi</taxon>
        <taxon>Archelosauria</taxon>
        <taxon>Archosauria</taxon>
        <taxon>Dinosauria</taxon>
        <taxon>Saurischia</taxon>
        <taxon>Theropoda</taxon>
        <taxon>Coelurosauria</taxon>
        <taxon>Aves</taxon>
        <taxon>Neognathae</taxon>
        <taxon>Neoaves</taxon>
        <taxon>Telluraves</taxon>
        <taxon>Australaves</taxon>
        <taxon>Passeriformes</taxon>
        <taxon>Tyrannidae</taxon>
        <taxon>Pachyramphus</taxon>
    </lineage>
</organism>
<evidence type="ECO:0000313" key="11">
    <source>
        <dbReference type="EMBL" id="NWS21540.1"/>
    </source>
</evidence>
<dbReference type="GO" id="GO:0002250">
    <property type="term" value="P:adaptive immune response"/>
    <property type="evidence" value="ECO:0007669"/>
    <property type="project" value="UniProtKB-KW"/>
</dbReference>
<dbReference type="PANTHER" id="PTHR19944:SF99">
    <property type="entry name" value="HLA CLASS II HISTOCOMPATIBILITY ANTIGEN, DRB1 BETA CHAIN"/>
    <property type="match status" value="1"/>
</dbReference>
<keyword evidence="6" id="KW-0472">Membrane</keyword>
<evidence type="ECO:0000256" key="6">
    <source>
        <dbReference type="ARBA" id="ARBA00023136"/>
    </source>
</evidence>
<evidence type="ECO:0000256" key="3">
    <source>
        <dbReference type="ARBA" id="ARBA00022859"/>
    </source>
</evidence>
<reference evidence="11 12" key="1">
    <citation type="submission" date="2019-09" db="EMBL/GenBank/DDBJ databases">
        <title>Bird 10,000 Genomes (B10K) Project - Family phase.</title>
        <authorList>
            <person name="Zhang G."/>
        </authorList>
    </citation>
    <scope>NUCLEOTIDE SEQUENCE [LARGE SCALE GENOMIC DNA]</scope>
    <source>
        <strain evidence="11">B10K-DU-001-72</strain>
        <tissue evidence="11">Muscle</tissue>
    </source>
</reference>
<keyword evidence="12" id="KW-1185">Reference proteome</keyword>
<dbReference type="FunFam" id="3.10.320.10:FF:000001">
    <property type="entry name" value="HLA class II histocompatibility antigen, DRB1-1 beta chain"/>
    <property type="match status" value="1"/>
</dbReference>
<name>A0A7K5DMB5_9TYRA</name>
<evidence type="ECO:0000256" key="4">
    <source>
        <dbReference type="ARBA" id="ARBA00022989"/>
    </source>
</evidence>
<evidence type="ECO:0000256" key="8">
    <source>
        <dbReference type="ARBA" id="ARBA00023180"/>
    </source>
</evidence>
<proteinExistence type="predicted"/>
<dbReference type="Proteomes" id="UP000525089">
    <property type="component" value="Unassembled WGS sequence"/>
</dbReference>
<dbReference type="GO" id="GO:0002504">
    <property type="term" value="P:antigen processing and presentation of peptide or polysaccharide antigen via MHC class II"/>
    <property type="evidence" value="ECO:0007669"/>
    <property type="project" value="UniProtKB-KW"/>
</dbReference>
<evidence type="ECO:0000256" key="5">
    <source>
        <dbReference type="ARBA" id="ARBA00023130"/>
    </source>
</evidence>
<dbReference type="Pfam" id="PF00969">
    <property type="entry name" value="MHC_II_beta"/>
    <property type="match status" value="1"/>
</dbReference>
<dbReference type="EMBL" id="VYXB01009442">
    <property type="protein sequence ID" value="NWS21540.1"/>
    <property type="molecule type" value="Genomic_DNA"/>
</dbReference>
<feature type="non-terminal residue" evidence="11">
    <location>
        <position position="96"/>
    </location>
</feature>
<evidence type="ECO:0000259" key="10">
    <source>
        <dbReference type="SMART" id="SM00921"/>
    </source>
</evidence>
<keyword evidence="7" id="KW-1015">Disulfide bond</keyword>
<keyword evidence="4" id="KW-1133">Transmembrane helix</keyword>
<evidence type="ECO:0000313" key="12">
    <source>
        <dbReference type="Proteomes" id="UP000525089"/>
    </source>
</evidence>
<keyword evidence="5" id="KW-1064">Adaptive immunity</keyword>
<accession>A0A7K5DMB5</accession>
<feature type="domain" description="MHC class II beta chain N-terminal" evidence="10">
    <location>
        <begin position="16"/>
        <end position="90"/>
    </location>
</feature>
<evidence type="ECO:0000256" key="7">
    <source>
        <dbReference type="ARBA" id="ARBA00023157"/>
    </source>
</evidence>
<dbReference type="InterPro" id="IPR014745">
    <property type="entry name" value="MHC_II_a/b_N"/>
</dbReference>
<evidence type="ECO:0000256" key="2">
    <source>
        <dbReference type="ARBA" id="ARBA00022692"/>
    </source>
</evidence>
<keyword evidence="3" id="KW-0391">Immunity</keyword>
<protein>
    <submittedName>
        <fullName evidence="11">HB2L protein</fullName>
    </submittedName>
</protein>
<dbReference type="SUPFAM" id="SSF54452">
    <property type="entry name" value="MHC antigen-recognition domain"/>
    <property type="match status" value="1"/>
</dbReference>
<comment type="subcellular location">
    <subcellularLocation>
        <location evidence="1">Membrane</location>
        <topology evidence="1">Single-pass type I membrane protein</topology>
    </subcellularLocation>
</comment>
<dbReference type="PANTHER" id="PTHR19944">
    <property type="entry name" value="MHC CLASS II-RELATED"/>
    <property type="match status" value="1"/>
</dbReference>
<dbReference type="InterPro" id="IPR000353">
    <property type="entry name" value="MHC_II_b_N"/>
</dbReference>
<sequence>GGQRAHTGVFQEMVKSECHFINSTEWVRYVQRYIYNRQQYVHFDSDVGFYVGDTPDGGIQAQYRKSQQGLLEYRRGEVDRYCRHNYKVCRLFILER</sequence>